<sequence>MPLDPNQRNRLLAAKARALVGDATGRDQSELRATPFTGGAMVHVDEALWCLLDDGAIRSFGPAMVLADREDFETFHIMAESEATSGVLARRAAQFTNSPSVWRIEGRTLVAAEPAPTPVPVEPSAAARELIGMLVDAGVEVSVEHGEIRGELRGLEIARVVESPDGTRLEVGVGRHDREAFTMVHGNLPTALALESVISSVDAVRRAEAEAHPLRHLAPEGWMRWRLIRDPQLIGARELQPVQPPLPRDSVKDVGASIAVGVDEQGVSIVVACSVGIDLDVVPTAADARALNDPSARVVIVVPERDDHPATRRLAGRLIGPAEVVGLSGEWRESETAS</sequence>
<dbReference type="AlphaFoldDB" id="A0A6J5ZST1"/>
<organism evidence="1">
    <name type="scientific">freshwater metagenome</name>
    <dbReference type="NCBI Taxonomy" id="449393"/>
    <lineage>
        <taxon>unclassified sequences</taxon>
        <taxon>metagenomes</taxon>
        <taxon>ecological metagenomes</taxon>
    </lineage>
</organism>
<gene>
    <name evidence="1" type="ORF">UFOPK3331_01612</name>
</gene>
<proteinExistence type="predicted"/>
<reference evidence="1" key="1">
    <citation type="submission" date="2020-05" db="EMBL/GenBank/DDBJ databases">
        <authorList>
            <person name="Chiriac C."/>
            <person name="Salcher M."/>
            <person name="Ghai R."/>
            <person name="Kavagutti S V."/>
        </authorList>
    </citation>
    <scope>NUCLEOTIDE SEQUENCE</scope>
</reference>
<protein>
    <submittedName>
        <fullName evidence="1">Unannotated protein</fullName>
    </submittedName>
</protein>
<accession>A0A6J5ZST1</accession>
<name>A0A6J5ZST1_9ZZZZ</name>
<dbReference type="EMBL" id="CAESAL010000078">
    <property type="protein sequence ID" value="CAB4345744.1"/>
    <property type="molecule type" value="Genomic_DNA"/>
</dbReference>
<evidence type="ECO:0000313" key="1">
    <source>
        <dbReference type="EMBL" id="CAB4345744.1"/>
    </source>
</evidence>